<organism evidence="3 4">
    <name type="scientific">Coccomyxa subellipsoidea (strain C-169)</name>
    <name type="common">Green microalga</name>
    <dbReference type="NCBI Taxonomy" id="574566"/>
    <lineage>
        <taxon>Eukaryota</taxon>
        <taxon>Viridiplantae</taxon>
        <taxon>Chlorophyta</taxon>
        <taxon>core chlorophytes</taxon>
        <taxon>Trebouxiophyceae</taxon>
        <taxon>Trebouxiophyceae incertae sedis</taxon>
        <taxon>Coccomyxaceae</taxon>
        <taxon>Coccomyxa</taxon>
        <taxon>Coccomyxa subellipsoidea</taxon>
    </lineage>
</organism>
<dbReference type="GO" id="GO:0006405">
    <property type="term" value="P:RNA export from nucleus"/>
    <property type="evidence" value="ECO:0007669"/>
    <property type="project" value="TreeGrafter"/>
</dbReference>
<sequence>MGLLVSGRPLEVQHFGFQLLQTLVSSQWEKFSADEHIQLARLALSLFQQVGRDREGWAVRSKAALVLALVAKRQGPSMVQELLPQLLNIARESPTHTEMVCMVLRLEAEELTQYTDDLDADQKRELLGALLHSLDSTLQDHFGEAMAAQGRGDSSAAALHNGVVTAAIEAVQAYLEWSPLGRVGASGLLSACAYLLTVPSHRMGSCGMLRQVSQRRQLQEETGVYNSVMATAGEALMHAAGQLLAPESARQLDYDGDADEFGQYLCETMAGFGTRSAFWHVLGTHMLAFTQHAYMLLAAKAMPFWTSLLTSTERSAARIEPLAPENSPIPLECVVVLMDLAGEQLRKGVHLVEADTELPPFFDTFEDYREFCLDYRSSLGKIARLTACLLPEPALAAASRRLSSALGVCSASGASLEEQQSQFEAAVVFLDSVVTQVSAAHLADPKPGSAAADKAGILRELQALLQQLLQARLSDPTLLNWHCRALEAFARCVSAFPDLMPVIMQKVFDMFSYVQFEGDPQDIPPPHPPPGWKDAFTAQHRAMRPHLTTLAGRMEEMWAAHKLGTGERNVLCDAMLAASASGGPELRTQVVEWVLGSIRSVWSDAAWQQHLSSTSAFLARFMPLQHSQQGAVEIEGRLARWEVFHHVHMISRTVKRMPACSSLTNAESVPGSAGWHALNGHLPWMLGPVLQIVRCLHSIYSPQALAALSEVAAALEMGPREKALYLKHRAKAAAAAQSDEEMREELYQTLGAMASQIAGWYQMTAVLPAWAAAIVGDLPIMPNQHLRLLTRHVISPLVKACPPAHRNTWLLPILAPLLPHVLARLSADWTRVVASSGAQAAAAAVNGAHTSEAAPEAESEVIAERLLRELTAEHVGLLTTLQDTGSGGIGAESAMAWLAREAPDTALCAAVTATAALWWPDEIVGKAATFCRGIVAMGAQSEQLRGFMEREMLRGAFAAVASSSVAQRADLLHLARDILALQLPLPPTPRQELLRLPAVSAEVVAGFEAAMMATRSEKDQRNLIRRLLFNSGAEDLQRSLGDWRPVMAFVNLAEPKLRVRHASVDEEGSSFHIPT</sequence>
<dbReference type="GO" id="GO:0005737">
    <property type="term" value="C:cytoplasm"/>
    <property type="evidence" value="ECO:0007669"/>
    <property type="project" value="TreeGrafter"/>
</dbReference>
<gene>
    <name evidence="3" type="ORF">COCSUDRAFT_44691</name>
</gene>
<dbReference type="InterPro" id="IPR045478">
    <property type="entry name" value="Exportin-5_C"/>
</dbReference>
<feature type="domain" description="Exportin-5 C-terminal" evidence="2">
    <location>
        <begin position="259"/>
        <end position="516"/>
    </location>
</feature>
<evidence type="ECO:0000313" key="3">
    <source>
        <dbReference type="EMBL" id="EIE19340.1"/>
    </source>
</evidence>
<dbReference type="PANTHER" id="PTHR11223">
    <property type="entry name" value="EXPORTIN 1/5"/>
    <property type="match status" value="1"/>
</dbReference>
<feature type="domain" description="Exportin-5 C-terminal" evidence="2">
    <location>
        <begin position="540"/>
        <end position="1037"/>
    </location>
</feature>
<protein>
    <submittedName>
        <fullName evidence="3">Uncharacterized protein</fullName>
    </submittedName>
</protein>
<dbReference type="OrthoDB" id="507337at2759"/>
<dbReference type="Gene3D" id="1.25.10.10">
    <property type="entry name" value="Leucine-rich Repeat Variant"/>
    <property type="match status" value="1"/>
</dbReference>
<proteinExistence type="predicted"/>
<dbReference type="GO" id="GO:0006611">
    <property type="term" value="P:protein export from nucleus"/>
    <property type="evidence" value="ECO:0007669"/>
    <property type="project" value="InterPro"/>
</dbReference>
<evidence type="ECO:0000259" key="2">
    <source>
        <dbReference type="Pfam" id="PF19273"/>
    </source>
</evidence>
<dbReference type="PANTHER" id="PTHR11223:SF3">
    <property type="entry name" value="EXPORTIN-5"/>
    <property type="match status" value="1"/>
</dbReference>
<dbReference type="Pfam" id="PF08389">
    <property type="entry name" value="Xpo1"/>
    <property type="match status" value="1"/>
</dbReference>
<dbReference type="eggNOG" id="KOG2020">
    <property type="taxonomic scope" value="Eukaryota"/>
</dbReference>
<dbReference type="SUPFAM" id="SSF48371">
    <property type="entry name" value="ARM repeat"/>
    <property type="match status" value="1"/>
</dbReference>
<dbReference type="GO" id="GO:0005049">
    <property type="term" value="F:nuclear export signal receptor activity"/>
    <property type="evidence" value="ECO:0007669"/>
    <property type="project" value="InterPro"/>
</dbReference>
<name>I0YLS1_COCSC</name>
<reference evidence="3 4" key="1">
    <citation type="journal article" date="2012" name="Genome Biol.">
        <title>The genome of the polar eukaryotic microalga coccomyxa subellipsoidea reveals traits of cold adaptation.</title>
        <authorList>
            <person name="Blanc G."/>
            <person name="Agarkova I."/>
            <person name="Grimwood J."/>
            <person name="Kuo A."/>
            <person name="Brueggeman A."/>
            <person name="Dunigan D."/>
            <person name="Gurnon J."/>
            <person name="Ladunga I."/>
            <person name="Lindquist E."/>
            <person name="Lucas S."/>
            <person name="Pangilinan J."/>
            <person name="Proschold T."/>
            <person name="Salamov A."/>
            <person name="Schmutz J."/>
            <person name="Weeks D."/>
            <person name="Yamada T."/>
            <person name="Claverie J.M."/>
            <person name="Grigoriev I."/>
            <person name="Van Etten J."/>
            <person name="Lomsadze A."/>
            <person name="Borodovsky M."/>
        </authorList>
    </citation>
    <scope>NUCLEOTIDE SEQUENCE [LARGE SCALE GENOMIC DNA]</scope>
    <source>
        <strain evidence="3 4">C-169</strain>
    </source>
</reference>
<keyword evidence="4" id="KW-1185">Reference proteome</keyword>
<dbReference type="GO" id="GO:0003723">
    <property type="term" value="F:RNA binding"/>
    <property type="evidence" value="ECO:0007669"/>
    <property type="project" value="TreeGrafter"/>
</dbReference>
<feature type="domain" description="Exportin-1/Importin-beta-like" evidence="1">
    <location>
        <begin position="57"/>
        <end position="208"/>
    </location>
</feature>
<dbReference type="InterPro" id="IPR045065">
    <property type="entry name" value="XPO1/5"/>
</dbReference>
<dbReference type="InterPro" id="IPR011989">
    <property type="entry name" value="ARM-like"/>
</dbReference>
<dbReference type="GO" id="GO:0042565">
    <property type="term" value="C:RNA nuclear export complex"/>
    <property type="evidence" value="ECO:0007669"/>
    <property type="project" value="TreeGrafter"/>
</dbReference>
<dbReference type="STRING" id="574566.I0YLS1"/>
<evidence type="ECO:0000313" key="4">
    <source>
        <dbReference type="Proteomes" id="UP000007264"/>
    </source>
</evidence>
<dbReference type="Proteomes" id="UP000007264">
    <property type="component" value="Unassembled WGS sequence"/>
</dbReference>
<evidence type="ECO:0000259" key="1">
    <source>
        <dbReference type="Pfam" id="PF08389"/>
    </source>
</evidence>
<accession>I0YLS1</accession>
<dbReference type="GeneID" id="17037280"/>
<comment type="caution">
    <text evidence="3">The sequence shown here is derived from an EMBL/GenBank/DDBJ whole genome shotgun (WGS) entry which is preliminary data.</text>
</comment>
<dbReference type="AlphaFoldDB" id="I0YLS1"/>
<dbReference type="GO" id="GO:0005634">
    <property type="term" value="C:nucleus"/>
    <property type="evidence" value="ECO:0007669"/>
    <property type="project" value="TreeGrafter"/>
</dbReference>
<dbReference type="EMBL" id="AGSI01000019">
    <property type="protein sequence ID" value="EIE19340.1"/>
    <property type="molecule type" value="Genomic_DNA"/>
</dbReference>
<dbReference type="InterPro" id="IPR016024">
    <property type="entry name" value="ARM-type_fold"/>
</dbReference>
<dbReference type="InterPro" id="IPR013598">
    <property type="entry name" value="Exportin-1/Importin-b-like"/>
</dbReference>
<dbReference type="KEGG" id="csl:COCSUDRAFT_44691"/>
<dbReference type="Pfam" id="PF19273">
    <property type="entry name" value="Exportin-5"/>
    <property type="match status" value="2"/>
</dbReference>
<dbReference type="RefSeq" id="XP_005643884.1">
    <property type="nucleotide sequence ID" value="XM_005643827.1"/>
</dbReference>